<keyword evidence="4" id="KW-1005">Bacterial flagellum biogenesis</keyword>
<dbReference type="InterPro" id="IPR039246">
    <property type="entry name" value="Flagellar_FlgA"/>
</dbReference>
<evidence type="ECO:0000313" key="7">
    <source>
        <dbReference type="Proteomes" id="UP000287168"/>
    </source>
</evidence>
<keyword evidence="6" id="KW-0966">Cell projection</keyword>
<dbReference type="SMART" id="SM00858">
    <property type="entry name" value="SAF"/>
    <property type="match status" value="1"/>
</dbReference>
<evidence type="ECO:0000259" key="5">
    <source>
        <dbReference type="SMART" id="SM00858"/>
    </source>
</evidence>
<dbReference type="PANTHER" id="PTHR36307">
    <property type="entry name" value="FLAGELLA BASAL BODY P-RING FORMATION PROTEIN FLGA"/>
    <property type="match status" value="1"/>
</dbReference>
<accession>A0A444ME28</accession>
<reference evidence="6 7" key="1">
    <citation type="journal article" date="2015" name="Int. J. Syst. Evol. Microbiol.">
        <title>Gemmobacter intermedius sp. nov., isolated from a white stork (Ciconia ciconia).</title>
        <authorList>
            <person name="Kampfer P."/>
            <person name="Jerzak L."/>
            <person name="Wilharm G."/>
            <person name="Golke J."/>
            <person name="Busse H.J."/>
            <person name="Glaeser S.P."/>
        </authorList>
    </citation>
    <scope>NUCLEOTIDE SEQUENCE [LARGE SCALE GENOMIC DNA]</scope>
    <source>
        <strain evidence="6 7">119/4</strain>
    </source>
</reference>
<dbReference type="EMBL" id="SBLC01000006">
    <property type="protein sequence ID" value="RWY43063.1"/>
    <property type="molecule type" value="Genomic_DNA"/>
</dbReference>
<evidence type="ECO:0000256" key="1">
    <source>
        <dbReference type="ARBA" id="ARBA00004418"/>
    </source>
</evidence>
<dbReference type="RefSeq" id="WP_128487326.1">
    <property type="nucleotide sequence ID" value="NZ_JBHLXB010000088.1"/>
</dbReference>
<dbReference type="Pfam" id="PF13144">
    <property type="entry name" value="ChapFlgA"/>
    <property type="match status" value="1"/>
</dbReference>
<sequence length="222" mass="23685">MRRWLLALILALPGAPLHAELSPAPLEILLEAALTEAAGPALPAGAAIELILPEGVPDLALRVISLREDLSNGRFAAVVEPQNGAPLTLAGRFQAMVDVPVPARSLSPGEMARAEDFTHRRLPLHALSATSVLAMEEIRGREVRRLLPEGRPVPASSLRAPRVIRRGDRLELIYTARGLRVTAAARALEDAALGATLRVQNLSSGKIVTGQALTDGRVEIDR</sequence>
<keyword evidence="2 4" id="KW-0732">Signal</keyword>
<comment type="caution">
    <text evidence="6">The sequence shown here is derived from an EMBL/GenBank/DDBJ whole genome shotgun (WGS) entry which is preliminary data.</text>
</comment>
<keyword evidence="3 4" id="KW-0574">Periplasm</keyword>
<feature type="domain" description="SAF" evidence="5">
    <location>
        <begin position="97"/>
        <end position="159"/>
    </location>
</feature>
<dbReference type="InterPro" id="IPR013974">
    <property type="entry name" value="SAF"/>
</dbReference>
<dbReference type="Proteomes" id="UP000287168">
    <property type="component" value="Unassembled WGS sequence"/>
</dbReference>
<organism evidence="6 7">
    <name type="scientific">Falsigemmobacter intermedius</name>
    <dbReference type="NCBI Taxonomy" id="1553448"/>
    <lineage>
        <taxon>Bacteria</taxon>
        <taxon>Pseudomonadati</taxon>
        <taxon>Pseudomonadota</taxon>
        <taxon>Alphaproteobacteria</taxon>
        <taxon>Rhodobacterales</taxon>
        <taxon>Paracoccaceae</taxon>
        <taxon>Falsigemmobacter</taxon>
    </lineage>
</organism>
<dbReference type="InterPro" id="IPR017585">
    <property type="entry name" value="SAF_FlgA"/>
</dbReference>
<evidence type="ECO:0000313" key="6">
    <source>
        <dbReference type="EMBL" id="RWY43063.1"/>
    </source>
</evidence>
<dbReference type="NCBIfam" id="TIGR03170">
    <property type="entry name" value="flgA_cterm"/>
    <property type="match status" value="1"/>
</dbReference>
<dbReference type="GO" id="GO:0044780">
    <property type="term" value="P:bacterial-type flagellum assembly"/>
    <property type="evidence" value="ECO:0007669"/>
    <property type="project" value="InterPro"/>
</dbReference>
<feature type="signal peptide" evidence="4">
    <location>
        <begin position="1"/>
        <end position="19"/>
    </location>
</feature>
<comment type="function">
    <text evidence="4">Involved in the assembly process of the P-ring formation. It may associate with FlgF on the rod constituting a structure essential for the P-ring assembly or may act as a modulator protein for the P-ring assembly.</text>
</comment>
<dbReference type="CDD" id="cd11614">
    <property type="entry name" value="SAF_CpaB_FlgA_like"/>
    <property type="match status" value="1"/>
</dbReference>
<evidence type="ECO:0000256" key="4">
    <source>
        <dbReference type="RuleBase" id="RU362063"/>
    </source>
</evidence>
<feature type="chain" id="PRO_5018820587" description="Flagella basal body P-ring formation protein FlgA" evidence="4">
    <location>
        <begin position="20"/>
        <end position="222"/>
    </location>
</feature>
<evidence type="ECO:0000256" key="2">
    <source>
        <dbReference type="ARBA" id="ARBA00022729"/>
    </source>
</evidence>
<gene>
    <name evidence="6" type="primary">flgA</name>
    <name evidence="6" type="ORF">EP867_06175</name>
</gene>
<comment type="similarity">
    <text evidence="4">Belongs to the FlgA family.</text>
</comment>
<dbReference type="Gene3D" id="2.30.30.760">
    <property type="match status" value="1"/>
</dbReference>
<evidence type="ECO:0000256" key="3">
    <source>
        <dbReference type="ARBA" id="ARBA00022764"/>
    </source>
</evidence>
<proteinExistence type="inferred from homology"/>
<keyword evidence="6" id="KW-0282">Flagellum</keyword>
<dbReference type="Gene3D" id="3.90.1210.10">
    <property type="entry name" value="Antifreeze-like/N-acetylneuraminic acid synthase C-terminal domain"/>
    <property type="match status" value="1"/>
</dbReference>
<dbReference type="GO" id="GO:0042597">
    <property type="term" value="C:periplasmic space"/>
    <property type="evidence" value="ECO:0007669"/>
    <property type="project" value="UniProtKB-SubCell"/>
</dbReference>
<name>A0A444ME28_9RHOB</name>
<dbReference type="PANTHER" id="PTHR36307:SF1">
    <property type="entry name" value="FLAGELLA BASAL BODY P-RING FORMATION PROTEIN FLGA"/>
    <property type="match status" value="1"/>
</dbReference>
<dbReference type="OrthoDB" id="7727421at2"/>
<protein>
    <recommendedName>
        <fullName evidence="4">Flagella basal body P-ring formation protein FlgA</fullName>
    </recommendedName>
</protein>
<keyword evidence="6" id="KW-0969">Cilium</keyword>
<dbReference type="AlphaFoldDB" id="A0A444ME28"/>
<keyword evidence="7" id="KW-1185">Reference proteome</keyword>
<comment type="subcellular location">
    <subcellularLocation>
        <location evidence="1 4">Periplasm</location>
    </subcellularLocation>
</comment>